<proteinExistence type="predicted"/>
<feature type="transmembrane region" description="Helical" evidence="6">
    <location>
        <begin position="87"/>
        <end position="106"/>
    </location>
</feature>
<gene>
    <name evidence="7" type="ORF">NCTC10172_01366</name>
</gene>
<feature type="transmembrane region" description="Helical" evidence="6">
    <location>
        <begin position="441"/>
        <end position="457"/>
    </location>
</feature>
<reference evidence="7 8" key="1">
    <citation type="submission" date="2019-01" db="EMBL/GenBank/DDBJ databases">
        <authorList>
            <consortium name="Pathogen Informatics"/>
        </authorList>
    </citation>
    <scope>NUCLEOTIDE SEQUENCE [LARGE SCALE GENOMIC DNA]</scope>
    <source>
        <strain evidence="7 8">NCTC10172</strain>
    </source>
</reference>
<keyword evidence="8" id="KW-1185">Reference proteome</keyword>
<feature type="transmembrane region" description="Helical" evidence="6">
    <location>
        <begin position="418"/>
        <end position="435"/>
    </location>
</feature>
<feature type="transmembrane region" description="Helical" evidence="6">
    <location>
        <begin position="12"/>
        <end position="34"/>
    </location>
</feature>
<comment type="subcellular location">
    <subcellularLocation>
        <location evidence="1">Cell membrane</location>
        <topology evidence="1">Multi-pass membrane protein</topology>
    </subcellularLocation>
</comment>
<evidence type="ECO:0000256" key="4">
    <source>
        <dbReference type="ARBA" id="ARBA00022989"/>
    </source>
</evidence>
<dbReference type="RefSeq" id="WP_035368770.1">
    <property type="nucleotide sequence ID" value="NZ_LR215050.1"/>
</dbReference>
<dbReference type="Proteomes" id="UP000290909">
    <property type="component" value="Chromosome"/>
</dbReference>
<evidence type="ECO:0000256" key="2">
    <source>
        <dbReference type="ARBA" id="ARBA00022475"/>
    </source>
</evidence>
<dbReference type="AlphaFoldDB" id="A0A449BLI2"/>
<dbReference type="EMBL" id="LR215050">
    <property type="protein sequence ID" value="VEU83291.1"/>
    <property type="molecule type" value="Genomic_DNA"/>
</dbReference>
<organism evidence="7 8">
    <name type="scientific">Acholeplasma hippikon</name>
    <dbReference type="NCBI Taxonomy" id="264636"/>
    <lineage>
        <taxon>Bacteria</taxon>
        <taxon>Bacillati</taxon>
        <taxon>Mycoplasmatota</taxon>
        <taxon>Mollicutes</taxon>
        <taxon>Acholeplasmatales</taxon>
        <taxon>Acholeplasmataceae</taxon>
        <taxon>Acholeplasma</taxon>
    </lineage>
</organism>
<evidence type="ECO:0000313" key="8">
    <source>
        <dbReference type="Proteomes" id="UP000290909"/>
    </source>
</evidence>
<dbReference type="InterPro" id="IPR050833">
    <property type="entry name" value="Poly_Biosynth_Transport"/>
</dbReference>
<feature type="transmembrane region" description="Helical" evidence="6">
    <location>
        <begin position="325"/>
        <end position="346"/>
    </location>
</feature>
<dbReference type="PANTHER" id="PTHR30250:SF11">
    <property type="entry name" value="O-ANTIGEN TRANSPORTER-RELATED"/>
    <property type="match status" value="1"/>
</dbReference>
<dbReference type="GO" id="GO:0005886">
    <property type="term" value="C:plasma membrane"/>
    <property type="evidence" value="ECO:0007669"/>
    <property type="project" value="UniProtKB-SubCell"/>
</dbReference>
<feature type="transmembrane region" description="Helical" evidence="6">
    <location>
        <begin position="295"/>
        <end position="313"/>
    </location>
</feature>
<evidence type="ECO:0000313" key="7">
    <source>
        <dbReference type="EMBL" id="VEU83291.1"/>
    </source>
</evidence>
<accession>A0A449BLI2</accession>
<sequence>MINKSTAKSFVLVVISNLVKLVSSFASIFILPLIFTKQDYGFYKLFILYVSYIGLFHFGFIDGIYLKFGGKDLEELPKGNFRVYSKFMFVFQLIVSMIGICLSFFMNGDRQQIFMLVSLNLFAQNLTSYFQFISQITSRFKEFAIRNVIYTVLNLGVILSFYIFGVSEYIIFLAITVLVNYILLCWYLYTYRDLVFGERSDLNNKSDLIGLFKLGIPLLISNLVVTFMNTLPRQFVELMYPVEQFENEFSNFSFAFTLMGFTSVFLTAIGLVIYPILKKSTKETLRENYKKLQRFLSVFLFIAFAAYFPLDYIVQRFIPHYIESIRIFLIMVPSIVFTSLVTVINHNYFKTLNYNKQFLIVGLIGIIELVGIISFSYFNLSRSLLSISWSTLVGIVIWYLMSEIYLSKRLNVNNFKNIAYLFISSLIFYAIALNFNWISGLFLYITVIVSFSILYFLKDFKQLISVVCKRLKKNE</sequence>
<protein>
    <submittedName>
        <fullName evidence="7">Polysaccharide biosynthesis protein</fullName>
    </submittedName>
</protein>
<feature type="transmembrane region" description="Helical" evidence="6">
    <location>
        <begin position="46"/>
        <end position="66"/>
    </location>
</feature>
<keyword evidence="4 6" id="KW-1133">Transmembrane helix</keyword>
<dbReference type="STRING" id="1408416.GCA_000702765_00530"/>
<dbReference type="PANTHER" id="PTHR30250">
    <property type="entry name" value="PST FAMILY PREDICTED COLANIC ACID TRANSPORTER"/>
    <property type="match status" value="1"/>
</dbReference>
<evidence type="ECO:0000256" key="6">
    <source>
        <dbReference type="SAM" id="Phobius"/>
    </source>
</evidence>
<evidence type="ECO:0000256" key="5">
    <source>
        <dbReference type="ARBA" id="ARBA00023136"/>
    </source>
</evidence>
<feature type="transmembrane region" description="Helical" evidence="6">
    <location>
        <begin position="384"/>
        <end position="406"/>
    </location>
</feature>
<feature type="transmembrane region" description="Helical" evidence="6">
    <location>
        <begin position="252"/>
        <end position="274"/>
    </location>
</feature>
<keyword evidence="2" id="KW-1003">Cell membrane</keyword>
<feature type="transmembrane region" description="Helical" evidence="6">
    <location>
        <begin position="169"/>
        <end position="189"/>
    </location>
</feature>
<name>A0A449BLI2_9MOLU</name>
<evidence type="ECO:0000256" key="1">
    <source>
        <dbReference type="ARBA" id="ARBA00004651"/>
    </source>
</evidence>
<dbReference type="KEGG" id="ahk:NCTC10172_01366"/>
<evidence type="ECO:0000256" key="3">
    <source>
        <dbReference type="ARBA" id="ARBA00022692"/>
    </source>
</evidence>
<feature type="transmembrane region" description="Helical" evidence="6">
    <location>
        <begin position="144"/>
        <end position="163"/>
    </location>
</feature>
<feature type="transmembrane region" description="Helical" evidence="6">
    <location>
        <begin position="210"/>
        <end position="232"/>
    </location>
</feature>
<keyword evidence="3 6" id="KW-0812">Transmembrane</keyword>
<feature type="transmembrane region" description="Helical" evidence="6">
    <location>
        <begin position="358"/>
        <end position="378"/>
    </location>
</feature>
<keyword evidence="5 6" id="KW-0472">Membrane</keyword>
<feature type="transmembrane region" description="Helical" evidence="6">
    <location>
        <begin position="112"/>
        <end position="132"/>
    </location>
</feature>